<protein>
    <recommendedName>
        <fullName evidence="4">Secreted protein</fullName>
    </recommendedName>
</protein>
<dbReference type="OrthoDB" id="1274006at2"/>
<dbReference type="AlphaFoldDB" id="H2BYU7"/>
<reference evidence="3" key="1">
    <citation type="journal article" date="2012" name="Stand. Genomic Sci.">
        <title>Genome sequence of the Antarctic rhodopsins-containing flavobacterium Gillisia limnaea type strain (R-8282(T)).</title>
        <authorList>
            <person name="Riedel T."/>
            <person name="Held B."/>
            <person name="Nolan M."/>
            <person name="Lucas S."/>
            <person name="Lapidus A."/>
            <person name="Tice H."/>
            <person name="Del Rio T.G."/>
            <person name="Cheng J.F."/>
            <person name="Han C."/>
            <person name="Tapia R."/>
            <person name="Goodwin L.A."/>
            <person name="Pitluck S."/>
            <person name="Liolios K."/>
            <person name="Mavromatis K."/>
            <person name="Pagani I."/>
            <person name="Ivanova N."/>
            <person name="Mikhailova N."/>
            <person name="Pati A."/>
            <person name="Chen A."/>
            <person name="Palaniappan K."/>
            <person name="Land M."/>
            <person name="Rohde M."/>
            <person name="Tindall B.J."/>
            <person name="Detter J.C."/>
            <person name="Goker M."/>
            <person name="Bristow J."/>
            <person name="Eisen J.A."/>
            <person name="Markowitz V."/>
            <person name="Hugenholtz P."/>
            <person name="Kyrpides N.C."/>
            <person name="Klenk H.P."/>
            <person name="Woyke T."/>
        </authorList>
    </citation>
    <scope>NUCLEOTIDE SEQUENCE [LARGE SCALE GENOMIC DNA]</scope>
    <source>
        <strain evidence="3">DSM 15749 / LMG 21470 / R-8282</strain>
    </source>
</reference>
<keyword evidence="3" id="KW-1185">Reference proteome</keyword>
<evidence type="ECO:0000256" key="1">
    <source>
        <dbReference type="SAM" id="SignalP"/>
    </source>
</evidence>
<proteinExistence type="predicted"/>
<dbReference type="eggNOG" id="ENOG502ZN71">
    <property type="taxonomic scope" value="Bacteria"/>
</dbReference>
<keyword evidence="1" id="KW-0732">Signal</keyword>
<evidence type="ECO:0000313" key="3">
    <source>
        <dbReference type="Proteomes" id="UP000003844"/>
    </source>
</evidence>
<dbReference type="STRING" id="865937.Gilli_1602"/>
<dbReference type="RefSeq" id="WP_006988561.1">
    <property type="nucleotide sequence ID" value="NZ_JH594606.1"/>
</dbReference>
<sequence length="315" mass="35301">MKKALFLILTCMISVVSVAQELNSFKYVIVPEEYNFNKEPDLFQLNSLTEFLFDKYGFEAYMENGELPEDLNNNRCNALFADVENESGLFVTKLVVVLKDCQNKKVFVSEEGRSREKDFKTAYQEALRDAFVSIAALNYNYQPSEIIEKKTVVVSTVPSVTEKEEDSIVIVSAVPSVNEKEEDSIVIVSAIPSVIEKEEDSIVEVSAIPAALKNNEISAEENTGKKDLATSQEMTFTMGQGTYFLKKSGDGYNFFQKGMIEPFASLIASKSNNSFIYSSITAQGIANFDEKGNLVVEILNKETNSTEIRLYEKQQ</sequence>
<organism evidence="2 3">
    <name type="scientific">Gillisia limnaea (strain DSM 15749 / LMG 21470 / R-8282)</name>
    <dbReference type="NCBI Taxonomy" id="865937"/>
    <lineage>
        <taxon>Bacteria</taxon>
        <taxon>Pseudomonadati</taxon>
        <taxon>Bacteroidota</taxon>
        <taxon>Flavobacteriia</taxon>
        <taxon>Flavobacteriales</taxon>
        <taxon>Flavobacteriaceae</taxon>
        <taxon>Gillisia</taxon>
    </lineage>
</organism>
<feature type="chain" id="PRO_5003560696" description="Secreted protein" evidence="1">
    <location>
        <begin position="20"/>
        <end position="315"/>
    </location>
</feature>
<feature type="signal peptide" evidence="1">
    <location>
        <begin position="1"/>
        <end position="19"/>
    </location>
</feature>
<accession>H2BYU7</accession>
<evidence type="ECO:0000313" key="2">
    <source>
        <dbReference type="EMBL" id="EHQ02249.1"/>
    </source>
</evidence>
<gene>
    <name evidence="2" type="ORF">Gilli_1602</name>
</gene>
<dbReference type="HOGENOM" id="CLU_085370_0_0_10"/>
<name>H2BYU7_GILLR</name>
<dbReference type="EMBL" id="JH594606">
    <property type="protein sequence ID" value="EHQ02249.1"/>
    <property type="molecule type" value="Genomic_DNA"/>
</dbReference>
<dbReference type="Proteomes" id="UP000003844">
    <property type="component" value="Unassembled WGS sequence"/>
</dbReference>
<evidence type="ECO:0008006" key="4">
    <source>
        <dbReference type="Google" id="ProtNLM"/>
    </source>
</evidence>